<dbReference type="RefSeq" id="WP_146387324.1">
    <property type="nucleotide sequence ID" value="NZ_VFIO01000012.1"/>
</dbReference>
<organism evidence="1 2">
    <name type="scientific">Pseudomonas saxonica</name>
    <dbReference type="NCBI Taxonomy" id="2600598"/>
    <lineage>
        <taxon>Bacteria</taxon>
        <taxon>Pseudomonadati</taxon>
        <taxon>Pseudomonadota</taxon>
        <taxon>Gammaproteobacteria</taxon>
        <taxon>Pseudomonadales</taxon>
        <taxon>Pseudomonadaceae</taxon>
        <taxon>Pseudomonas</taxon>
    </lineage>
</organism>
<protein>
    <submittedName>
        <fullName evidence="1">Uncharacterized protein</fullName>
    </submittedName>
</protein>
<evidence type="ECO:0000313" key="2">
    <source>
        <dbReference type="Proteomes" id="UP000318428"/>
    </source>
</evidence>
<evidence type="ECO:0000313" key="1">
    <source>
        <dbReference type="EMBL" id="TWR86173.1"/>
    </source>
</evidence>
<accession>A0ABY3GCB2</accession>
<name>A0ABY3GCB2_9PSED</name>
<comment type="caution">
    <text evidence="1">The sequence shown here is derived from an EMBL/GenBank/DDBJ whole genome shotgun (WGS) entry which is preliminary data.</text>
</comment>
<sequence length="307" mass="35200">MSIADRKTNPAATIKKLDKKIKIWISNWVSSPTPRALFLDEPMNAFTDYLKGQDISHTLGDQSENLATWHLINYQNTALNGDPDYEELARASFHYGQMLELKKLLADSDSGASMLLAVSALSFSMAAISGWKDECSSRFNILKTGLDTSLLQLRRNEKHEAGKLFRHFWFLLELFATSIGQKIDTSLYSYPTTLSPYDQALQSWDTSDQTVLQEVISQMANFHLAQTLSSEEDDVLEFDYEERMLFPYEILAFLRIREWANLKNPVTFDHPLMQHPLAQLPPVLNIPNIQLFKDVIDTFNKDLFHEN</sequence>
<proteinExistence type="predicted"/>
<gene>
    <name evidence="1" type="ORF">FJD38_21230</name>
</gene>
<dbReference type="EMBL" id="VFIO01000012">
    <property type="protein sequence ID" value="TWR86173.1"/>
    <property type="molecule type" value="Genomic_DNA"/>
</dbReference>
<dbReference type="Proteomes" id="UP000318428">
    <property type="component" value="Unassembled WGS sequence"/>
</dbReference>
<reference evidence="1 2" key="1">
    <citation type="submission" date="2019-06" db="EMBL/GenBank/DDBJ databases">
        <title>Pseudomonas bimorpha sp. nov. isolated from bovine raw milk and skim milk concentrate.</title>
        <authorList>
            <person name="Hofmann K."/>
            <person name="Huptas C."/>
            <person name="Doll E."/>
            <person name="Scherer S."/>
            <person name="Wenning M."/>
        </authorList>
    </citation>
    <scope>NUCLEOTIDE SEQUENCE [LARGE SCALE GENOMIC DNA]</scope>
    <source>
        <strain evidence="1 2">DSM 108989</strain>
    </source>
</reference>
<keyword evidence="2" id="KW-1185">Reference proteome</keyword>